<accession>A0A1C6SU23</accession>
<evidence type="ECO:0000313" key="1">
    <source>
        <dbReference type="EMBL" id="SCL33086.1"/>
    </source>
</evidence>
<name>A0A1C6SU23_9ACTN</name>
<gene>
    <name evidence="1" type="ORF">GA0070616_4631</name>
</gene>
<dbReference type="Proteomes" id="UP000199699">
    <property type="component" value="Unassembled WGS sequence"/>
</dbReference>
<dbReference type="EMBL" id="FMHT01000003">
    <property type="protein sequence ID" value="SCL33086.1"/>
    <property type="molecule type" value="Genomic_DNA"/>
</dbReference>
<protein>
    <recommendedName>
        <fullName evidence="3">Flavin reductase</fullName>
    </recommendedName>
</protein>
<evidence type="ECO:0008006" key="3">
    <source>
        <dbReference type="Google" id="ProtNLM"/>
    </source>
</evidence>
<proteinExistence type="predicted"/>
<dbReference type="RefSeq" id="WP_091086909.1">
    <property type="nucleotide sequence ID" value="NZ_FMHT01000003.1"/>
</dbReference>
<dbReference type="AlphaFoldDB" id="A0A1C6SU23"/>
<dbReference type="OrthoDB" id="3393036at2"/>
<sequence>MTYYRRRRRGVAEHNPVRPSWRCRACGRFWPCAVAKLLFLAAYRDRRAALLDLLKDLQAQAAEDMAEQDGNLKPPDLDDRFTNWARAR</sequence>
<evidence type="ECO:0000313" key="2">
    <source>
        <dbReference type="Proteomes" id="UP000199699"/>
    </source>
</evidence>
<reference evidence="1 2" key="1">
    <citation type="submission" date="2016-06" db="EMBL/GenBank/DDBJ databases">
        <authorList>
            <person name="Kjaerup R.B."/>
            <person name="Dalgaard T.S."/>
            <person name="Juul-Madsen H.R."/>
        </authorList>
    </citation>
    <scope>NUCLEOTIDE SEQUENCE [LARGE SCALE GENOMIC DNA]</scope>
    <source>
        <strain evidence="1 2">DSM 43818</strain>
    </source>
</reference>
<organism evidence="1 2">
    <name type="scientific">Micromonospora nigra</name>
    <dbReference type="NCBI Taxonomy" id="145857"/>
    <lineage>
        <taxon>Bacteria</taxon>
        <taxon>Bacillati</taxon>
        <taxon>Actinomycetota</taxon>
        <taxon>Actinomycetes</taxon>
        <taxon>Micromonosporales</taxon>
        <taxon>Micromonosporaceae</taxon>
        <taxon>Micromonospora</taxon>
    </lineage>
</organism>
<keyword evidence="2" id="KW-1185">Reference proteome</keyword>
<dbReference type="STRING" id="145857.GA0070616_4631"/>